<evidence type="ECO:0000259" key="4">
    <source>
        <dbReference type="Pfam" id="PF00685"/>
    </source>
</evidence>
<feature type="domain" description="Sulfotransferase" evidence="4">
    <location>
        <begin position="71"/>
        <end position="327"/>
    </location>
</feature>
<reference evidence="6" key="1">
    <citation type="submission" date="2017-01" db="EMBL/GenBank/DDBJ databases">
        <title>Comparative genomics of anhydrobiosis in the tardigrade Hypsibius dujardini.</title>
        <authorList>
            <person name="Yoshida Y."/>
            <person name="Koutsovoulos G."/>
            <person name="Laetsch D."/>
            <person name="Stevens L."/>
            <person name="Kumar S."/>
            <person name="Horikawa D."/>
            <person name="Ishino K."/>
            <person name="Komine S."/>
            <person name="Tomita M."/>
            <person name="Blaxter M."/>
            <person name="Arakawa K."/>
        </authorList>
    </citation>
    <scope>NUCLEOTIDE SEQUENCE [LARGE SCALE GENOMIC DNA]</scope>
    <source>
        <strain evidence="6">Z151</strain>
    </source>
</reference>
<accession>A0A1W0WYP9</accession>
<evidence type="ECO:0000256" key="2">
    <source>
        <dbReference type="ARBA" id="ARBA00022679"/>
    </source>
</evidence>
<dbReference type="AlphaFoldDB" id="A0A1W0WYP9"/>
<dbReference type="InterPro" id="IPR000863">
    <property type="entry name" value="Sulfotransferase_dom"/>
</dbReference>
<evidence type="ECO:0000256" key="3">
    <source>
        <dbReference type="SAM" id="MobiDB-lite"/>
    </source>
</evidence>
<dbReference type="Gene3D" id="3.40.50.300">
    <property type="entry name" value="P-loop containing nucleotide triphosphate hydrolases"/>
    <property type="match status" value="1"/>
</dbReference>
<dbReference type="OrthoDB" id="205623at2759"/>
<keyword evidence="6" id="KW-1185">Reference proteome</keyword>
<evidence type="ECO:0000256" key="1">
    <source>
        <dbReference type="ARBA" id="ARBA00005771"/>
    </source>
</evidence>
<dbReference type="EMBL" id="MTYJ01000032">
    <property type="protein sequence ID" value="OQV20285.1"/>
    <property type="molecule type" value="Genomic_DNA"/>
</dbReference>
<organism evidence="5 6">
    <name type="scientific">Hypsibius exemplaris</name>
    <name type="common">Freshwater tardigrade</name>
    <dbReference type="NCBI Taxonomy" id="2072580"/>
    <lineage>
        <taxon>Eukaryota</taxon>
        <taxon>Metazoa</taxon>
        <taxon>Ecdysozoa</taxon>
        <taxon>Tardigrada</taxon>
        <taxon>Eutardigrada</taxon>
        <taxon>Parachela</taxon>
        <taxon>Hypsibioidea</taxon>
        <taxon>Hypsibiidae</taxon>
        <taxon>Hypsibius</taxon>
    </lineage>
</organism>
<name>A0A1W0WYP9_HYPEX</name>
<dbReference type="Pfam" id="PF00685">
    <property type="entry name" value="Sulfotransfer_1"/>
    <property type="match status" value="1"/>
</dbReference>
<dbReference type="Proteomes" id="UP000192578">
    <property type="component" value="Unassembled WGS sequence"/>
</dbReference>
<protein>
    <submittedName>
        <fullName evidence="5">Sulfotransferase family cytosolic 1B member 1</fullName>
    </submittedName>
</protein>
<keyword evidence="2" id="KW-0808">Transferase</keyword>
<dbReference type="PANTHER" id="PTHR11783">
    <property type="entry name" value="SULFOTRANSFERASE SULT"/>
    <property type="match status" value="1"/>
</dbReference>
<dbReference type="InterPro" id="IPR027417">
    <property type="entry name" value="P-loop_NTPase"/>
</dbReference>
<evidence type="ECO:0000313" key="6">
    <source>
        <dbReference type="Proteomes" id="UP000192578"/>
    </source>
</evidence>
<gene>
    <name evidence="5" type="ORF">BV898_05836</name>
</gene>
<proteinExistence type="inferred from homology"/>
<evidence type="ECO:0000313" key="5">
    <source>
        <dbReference type="EMBL" id="OQV20285.1"/>
    </source>
</evidence>
<feature type="region of interest" description="Disordered" evidence="3">
    <location>
        <begin position="1"/>
        <end position="25"/>
    </location>
</feature>
<dbReference type="GO" id="GO:0008146">
    <property type="term" value="F:sulfotransferase activity"/>
    <property type="evidence" value="ECO:0007669"/>
    <property type="project" value="InterPro"/>
</dbReference>
<dbReference type="SUPFAM" id="SSF52540">
    <property type="entry name" value="P-loop containing nucleoside triphosphate hydrolases"/>
    <property type="match status" value="1"/>
</dbReference>
<sequence length="338" mass="38760">MEQTPKEAVATDESELDHLGGAGGKEATKPFMHRVIFDEPESFLNYMGCMLPYPWYKTLAEVESFEAKTGDVCLISFPRAGRSWMSAIVAMILNDGNPDCLHSKTQPLTQLVPFLEECLPPAIDHPELRTIHKIKAAPSPRLYATHLPVKALPISIFQKAKIIYTYRNPKDVLVSLHNFMRGIKAVGYQHDLPYLADQMTRDHGKIWFGPFFDHIEGYWQQRHLESLLVCSYEELKQNMPREVTRIVAFLGKTLTAEQVERICHECSFHTMKDNPTVNRQEMQDKYGVMDFKVSPYMKGGKSGSWKSAIDDESNRKLDHWIAEHLAKPELKGLEFQFM</sequence>
<comment type="caution">
    <text evidence="5">The sequence shown here is derived from an EMBL/GenBank/DDBJ whole genome shotgun (WGS) entry which is preliminary data.</text>
</comment>
<comment type="similarity">
    <text evidence="1">Belongs to the sulfotransferase 1 family.</text>
</comment>